<organism evidence="1 2">
    <name type="scientific">Pseudobacillus wudalianchiensis</name>
    <dbReference type="NCBI Taxonomy" id="1743143"/>
    <lineage>
        <taxon>Bacteria</taxon>
        <taxon>Bacillati</taxon>
        <taxon>Bacillota</taxon>
        <taxon>Bacilli</taxon>
        <taxon>Bacillales</taxon>
        <taxon>Bacillaceae</taxon>
        <taxon>Pseudobacillus</taxon>
    </lineage>
</organism>
<dbReference type="AlphaFoldDB" id="A0A1B9AIT2"/>
<reference evidence="2" key="1">
    <citation type="submission" date="2016-05" db="EMBL/GenBank/DDBJ databases">
        <authorList>
            <person name="Liu B."/>
            <person name="Wang J."/>
            <person name="Zhu Y."/>
            <person name="Liu G."/>
            <person name="Chen Q."/>
            <person name="Chen Z."/>
            <person name="Lan J."/>
            <person name="Che J."/>
            <person name="Ge C."/>
            <person name="Shi H."/>
            <person name="Pan Z."/>
            <person name="Liu X."/>
        </authorList>
    </citation>
    <scope>NUCLEOTIDE SEQUENCE [LARGE SCALE GENOMIC DNA]</scope>
    <source>
        <strain evidence="2">FJAT-27215</strain>
    </source>
</reference>
<comment type="caution">
    <text evidence="1">The sequence shown here is derived from an EMBL/GenBank/DDBJ whole genome shotgun (WGS) entry which is preliminary data.</text>
</comment>
<protein>
    <submittedName>
        <fullName evidence="1">Uncharacterized protein</fullName>
    </submittedName>
</protein>
<gene>
    <name evidence="1" type="ORF">A8F95_12150</name>
</gene>
<dbReference type="EMBL" id="MAYT01000028">
    <property type="protein sequence ID" value="OCA83748.1"/>
    <property type="molecule type" value="Genomic_DNA"/>
</dbReference>
<proteinExistence type="predicted"/>
<dbReference type="Proteomes" id="UP000092578">
    <property type="component" value="Unassembled WGS sequence"/>
</dbReference>
<accession>A0A1B9AIT2</accession>
<keyword evidence="2" id="KW-1185">Reference proteome</keyword>
<name>A0A1B9AIT2_9BACI</name>
<sequence length="68" mass="7878">MNNIFKCIKSEKTLEPLGSRAFFVLDGKSLINALLGTFLFDEWMAKFLSFWMVNTFIGPYTMEVFITN</sequence>
<evidence type="ECO:0000313" key="1">
    <source>
        <dbReference type="EMBL" id="OCA83748.1"/>
    </source>
</evidence>
<evidence type="ECO:0000313" key="2">
    <source>
        <dbReference type="Proteomes" id="UP000092578"/>
    </source>
</evidence>